<evidence type="ECO:0000259" key="4">
    <source>
        <dbReference type="PROSITE" id="PS50097"/>
    </source>
</evidence>
<dbReference type="PANTHER" id="PTHR24126:SF14">
    <property type="entry name" value="ANK_REP_REGION DOMAIN-CONTAINING PROTEIN"/>
    <property type="match status" value="1"/>
</dbReference>
<accession>A0A9Q0L865</accession>
<dbReference type="Pfam" id="PF00023">
    <property type="entry name" value="Ank"/>
    <property type="match status" value="1"/>
</dbReference>
<dbReference type="PANTHER" id="PTHR24126">
    <property type="entry name" value="ANKYRIN REPEAT, PH AND SEC7 DOMAIN CONTAINING PROTEIN SECG-RELATED"/>
    <property type="match status" value="1"/>
</dbReference>
<dbReference type="PRINTS" id="PR01415">
    <property type="entry name" value="ANKYRIN"/>
</dbReference>
<keyword evidence="6" id="KW-1185">Reference proteome</keyword>
<feature type="repeat" description="ANK" evidence="3">
    <location>
        <begin position="100"/>
        <end position="132"/>
    </location>
</feature>
<name>A0A9Q0L865_ANAIG</name>
<reference evidence="5" key="1">
    <citation type="submission" date="2022-10" db="EMBL/GenBank/DDBJ databases">
        <title>Novel sulphate-reducing endosymbionts in the free-living metamonad Anaeramoeba.</title>
        <authorList>
            <person name="Jerlstrom-Hultqvist J."/>
            <person name="Cepicka I."/>
            <person name="Gallot-Lavallee L."/>
            <person name="Salas-Leiva D."/>
            <person name="Curtis B.A."/>
            <person name="Zahonova K."/>
            <person name="Pipaliya S."/>
            <person name="Dacks J."/>
            <person name="Roger A.J."/>
        </authorList>
    </citation>
    <scope>NUCLEOTIDE SEQUENCE</scope>
    <source>
        <strain evidence="5">BMAN</strain>
    </source>
</reference>
<dbReference type="EMBL" id="JAPDFW010000120">
    <property type="protein sequence ID" value="KAJ5068132.1"/>
    <property type="molecule type" value="Genomic_DNA"/>
</dbReference>
<comment type="caution">
    <text evidence="5">The sequence shown here is derived from an EMBL/GenBank/DDBJ whole genome shotgun (WGS) entry which is preliminary data.</text>
</comment>
<dbReference type="Gene3D" id="3.30.710.10">
    <property type="entry name" value="Potassium Channel Kv1.1, Chain A"/>
    <property type="match status" value="1"/>
</dbReference>
<keyword evidence="2 3" id="KW-0040">ANK repeat</keyword>
<sequence>MGNKEQELVKAIESGNLSKVKELVKNKASVNFVHQDTHPLEDAITAGNLDIITFLLENGADPNFKLQYSNIVCSAVERKVPEILDKILEFGGNVDSIDFYGKTALQVASESNLLQQVKVLIKHKANLEATDKGNVALHYAAGKGHVEIIETLIKSGAKIDPRGNGWTPLMKAVACSQVEATKLLLRKGAEADTTDENKTLLDRCNKEIKPLVERILKSKNSLVEDFLEILKTEDNLANDEIKFTDSTIGIHKEFVIKRIGEQNYHNLKKKSELRKKDDIYPFIKWVYGAKYSDILDEAVDQIFVQTLVESFGFDSKFMVENEGKNGLIKLLENLYKDETTKDFVFKTQFGQMIQVHKFVLFVRSGLFRGMFLCAKDDTSNAVTDQTGMSVNAIALLIEFIYRDQIDVCEELEPYLKELRNAVDFFQLNENSPLTTYFL</sequence>
<dbReference type="PROSITE" id="PS50097">
    <property type="entry name" value="BTB"/>
    <property type="match status" value="1"/>
</dbReference>
<dbReference type="Gene3D" id="1.25.40.20">
    <property type="entry name" value="Ankyrin repeat-containing domain"/>
    <property type="match status" value="2"/>
</dbReference>
<feature type="repeat" description="ANK" evidence="3">
    <location>
        <begin position="132"/>
        <end position="164"/>
    </location>
</feature>
<dbReference type="SUPFAM" id="SSF54695">
    <property type="entry name" value="POZ domain"/>
    <property type="match status" value="1"/>
</dbReference>
<dbReference type="InterPro" id="IPR036770">
    <property type="entry name" value="Ankyrin_rpt-contain_sf"/>
</dbReference>
<keyword evidence="1" id="KW-0677">Repeat</keyword>
<proteinExistence type="predicted"/>
<protein>
    <submittedName>
        <fullName evidence="5">Ankyrin repeat ph and sec7 domain containing protein secg-related</fullName>
    </submittedName>
</protein>
<organism evidence="5 6">
    <name type="scientific">Anaeramoeba ignava</name>
    <name type="common">Anaerobic marine amoeba</name>
    <dbReference type="NCBI Taxonomy" id="1746090"/>
    <lineage>
        <taxon>Eukaryota</taxon>
        <taxon>Metamonada</taxon>
        <taxon>Anaeramoebidae</taxon>
        <taxon>Anaeramoeba</taxon>
    </lineage>
</organism>
<dbReference type="Pfam" id="PF00651">
    <property type="entry name" value="BTB"/>
    <property type="match status" value="1"/>
</dbReference>
<dbReference type="InterPro" id="IPR011333">
    <property type="entry name" value="SKP1/BTB/POZ_sf"/>
</dbReference>
<evidence type="ECO:0000256" key="2">
    <source>
        <dbReference type="ARBA" id="ARBA00023043"/>
    </source>
</evidence>
<gene>
    <name evidence="5" type="ORF">M0811_12592</name>
</gene>
<dbReference type="SUPFAM" id="SSF48403">
    <property type="entry name" value="Ankyrin repeat"/>
    <property type="match status" value="1"/>
</dbReference>
<dbReference type="AlphaFoldDB" id="A0A9Q0L865"/>
<dbReference type="Pfam" id="PF12796">
    <property type="entry name" value="Ank_2"/>
    <property type="match status" value="2"/>
</dbReference>
<dbReference type="PROSITE" id="PS50088">
    <property type="entry name" value="ANK_REPEAT"/>
    <property type="match status" value="4"/>
</dbReference>
<feature type="domain" description="BTB" evidence="4">
    <location>
        <begin position="341"/>
        <end position="409"/>
    </location>
</feature>
<evidence type="ECO:0000256" key="3">
    <source>
        <dbReference type="PROSITE-ProRule" id="PRU00023"/>
    </source>
</evidence>
<evidence type="ECO:0000313" key="6">
    <source>
        <dbReference type="Proteomes" id="UP001149090"/>
    </source>
</evidence>
<dbReference type="CDD" id="cd18186">
    <property type="entry name" value="BTB_POZ_ZBTB_KLHL-like"/>
    <property type="match status" value="1"/>
</dbReference>
<evidence type="ECO:0000256" key="1">
    <source>
        <dbReference type="ARBA" id="ARBA00022737"/>
    </source>
</evidence>
<dbReference type="OrthoDB" id="194358at2759"/>
<dbReference type="PROSITE" id="PS50297">
    <property type="entry name" value="ANK_REP_REGION"/>
    <property type="match status" value="4"/>
</dbReference>
<dbReference type="InterPro" id="IPR002110">
    <property type="entry name" value="Ankyrin_rpt"/>
</dbReference>
<feature type="repeat" description="ANK" evidence="3">
    <location>
        <begin position="164"/>
        <end position="196"/>
    </location>
</feature>
<dbReference type="SMART" id="SM00248">
    <property type="entry name" value="ANK"/>
    <property type="match status" value="6"/>
</dbReference>
<dbReference type="InterPro" id="IPR000210">
    <property type="entry name" value="BTB/POZ_dom"/>
</dbReference>
<feature type="repeat" description="ANK" evidence="3">
    <location>
        <begin position="35"/>
        <end position="67"/>
    </location>
</feature>
<evidence type="ECO:0000313" key="5">
    <source>
        <dbReference type="EMBL" id="KAJ5068132.1"/>
    </source>
</evidence>
<dbReference type="Proteomes" id="UP001149090">
    <property type="component" value="Unassembled WGS sequence"/>
</dbReference>